<dbReference type="AlphaFoldDB" id="A0A9D1DWN9"/>
<dbReference type="NCBIfam" id="TIGR01537">
    <property type="entry name" value="portal_HK97"/>
    <property type="match status" value="1"/>
</dbReference>
<name>A0A9D1DWN9_9FIRM</name>
<dbReference type="InterPro" id="IPR006427">
    <property type="entry name" value="Portal_HK97"/>
</dbReference>
<evidence type="ECO:0000313" key="3">
    <source>
        <dbReference type="Proteomes" id="UP000824241"/>
    </source>
</evidence>
<sequence>RGKGIRAYLSGVIQNENDAAAVLRDKYQSGLQDPIIVQYIGDLDTKRKQQIERRFAEFGGSRTAGRVIPVPSELTVSQLETKLVNNQFFELQGLSERQIANAFGVKSFQLNDLERSTYTNITEQNRAFYSDTMQGTITSYEQEMDWVLLSQTERAEGLFVQFNVDAMLRSDPEARMDSYVKAVNNSIRTIAEVREMEGLPFIPGTDRLIRGNGAGIWLSDLGKQYGKTEEPKGGEDGEQEVLEPAGTG</sequence>
<organism evidence="2 3">
    <name type="scientific">Candidatus Faecivivens stercoravium</name>
    <dbReference type="NCBI Taxonomy" id="2840803"/>
    <lineage>
        <taxon>Bacteria</taxon>
        <taxon>Bacillati</taxon>
        <taxon>Bacillota</taxon>
        <taxon>Clostridia</taxon>
        <taxon>Eubacteriales</taxon>
        <taxon>Oscillospiraceae</taxon>
        <taxon>Oscillospiraceae incertae sedis</taxon>
        <taxon>Candidatus Faecivivens</taxon>
    </lineage>
</organism>
<dbReference type="Pfam" id="PF04860">
    <property type="entry name" value="Phage_portal"/>
    <property type="match status" value="1"/>
</dbReference>
<gene>
    <name evidence="2" type="ORF">IAB37_02220</name>
</gene>
<reference evidence="2" key="1">
    <citation type="submission" date="2020-10" db="EMBL/GenBank/DDBJ databases">
        <authorList>
            <person name="Gilroy R."/>
        </authorList>
    </citation>
    <scope>NUCLEOTIDE SEQUENCE</scope>
    <source>
        <strain evidence="2">CHK189-12415</strain>
    </source>
</reference>
<reference evidence="2" key="2">
    <citation type="journal article" date="2021" name="PeerJ">
        <title>Extensive microbial diversity within the chicken gut microbiome revealed by metagenomics and culture.</title>
        <authorList>
            <person name="Gilroy R."/>
            <person name="Ravi A."/>
            <person name="Getino M."/>
            <person name="Pursley I."/>
            <person name="Horton D.L."/>
            <person name="Alikhan N.F."/>
            <person name="Baker D."/>
            <person name="Gharbi K."/>
            <person name="Hall N."/>
            <person name="Watson M."/>
            <person name="Adriaenssens E.M."/>
            <person name="Foster-Nyarko E."/>
            <person name="Jarju S."/>
            <person name="Secka A."/>
            <person name="Antonio M."/>
            <person name="Oren A."/>
            <person name="Chaudhuri R.R."/>
            <person name="La Ragione R."/>
            <person name="Hildebrand F."/>
            <person name="Pallen M.J."/>
        </authorList>
    </citation>
    <scope>NUCLEOTIDE SEQUENCE</scope>
    <source>
        <strain evidence="2">CHK189-12415</strain>
    </source>
</reference>
<evidence type="ECO:0000313" key="2">
    <source>
        <dbReference type="EMBL" id="HIR60377.1"/>
    </source>
</evidence>
<feature type="non-terminal residue" evidence="2">
    <location>
        <position position="1"/>
    </location>
</feature>
<evidence type="ECO:0000256" key="1">
    <source>
        <dbReference type="SAM" id="MobiDB-lite"/>
    </source>
</evidence>
<dbReference type="EMBL" id="DVHA01000075">
    <property type="protein sequence ID" value="HIR60377.1"/>
    <property type="molecule type" value="Genomic_DNA"/>
</dbReference>
<accession>A0A9D1DWN9</accession>
<feature type="region of interest" description="Disordered" evidence="1">
    <location>
        <begin position="224"/>
        <end position="248"/>
    </location>
</feature>
<dbReference type="InterPro" id="IPR006944">
    <property type="entry name" value="Phage/GTA_portal"/>
</dbReference>
<protein>
    <submittedName>
        <fullName evidence="2">Phage portal protein</fullName>
    </submittedName>
</protein>
<dbReference type="Proteomes" id="UP000824241">
    <property type="component" value="Unassembled WGS sequence"/>
</dbReference>
<proteinExistence type="predicted"/>
<comment type="caution">
    <text evidence="2">The sequence shown here is derived from an EMBL/GenBank/DDBJ whole genome shotgun (WGS) entry which is preliminary data.</text>
</comment>
<feature type="compositionally biased region" description="Basic and acidic residues" evidence="1">
    <location>
        <begin position="226"/>
        <end position="235"/>
    </location>
</feature>